<reference evidence="4" key="1">
    <citation type="submission" date="2020-10" db="EMBL/GenBank/DDBJ databases">
        <authorList>
            <person name="Castelo-Branco R."/>
            <person name="Eusebio N."/>
            <person name="Adriana R."/>
            <person name="Vieira A."/>
            <person name="Brugerolle De Fraissinette N."/>
            <person name="Rezende De Castro R."/>
            <person name="Schneider M.P."/>
            <person name="Vasconcelos V."/>
            <person name="Leao P.N."/>
        </authorList>
    </citation>
    <scope>NUCLEOTIDE SEQUENCE</scope>
    <source>
        <strain evidence="4">LEGE 07310</strain>
    </source>
</reference>
<dbReference type="InterPro" id="IPR020084">
    <property type="entry name" value="NUDIX_hydrolase_CS"/>
</dbReference>
<organism evidence="4 5">
    <name type="scientific">Vasconcelosia minhoensis LEGE 07310</name>
    <dbReference type="NCBI Taxonomy" id="915328"/>
    <lineage>
        <taxon>Bacteria</taxon>
        <taxon>Bacillati</taxon>
        <taxon>Cyanobacteriota</taxon>
        <taxon>Cyanophyceae</taxon>
        <taxon>Nodosilineales</taxon>
        <taxon>Cymatolegaceae</taxon>
        <taxon>Vasconcelosia</taxon>
        <taxon>Vasconcelosia minhoensis</taxon>
    </lineage>
</organism>
<dbReference type="Proteomes" id="UP000636505">
    <property type="component" value="Unassembled WGS sequence"/>
</dbReference>
<accession>A0A8J7A6I4</accession>
<dbReference type="CDD" id="cd04690">
    <property type="entry name" value="NUDIX_Hydrolase"/>
    <property type="match status" value="1"/>
</dbReference>
<dbReference type="PANTHER" id="PTHR43046">
    <property type="entry name" value="GDP-MANNOSE MANNOSYL HYDROLASE"/>
    <property type="match status" value="1"/>
</dbReference>
<sequence length="135" mass="15147">MPNQLRVIAYAVVQEQRLLLVRKRQTTKFMFPGGKYELGESDLDCLQREVKEELGCRIDLSQVSFLGEFVTAAANEPDSQIVARVYTGPLLGEPVPTNEIEELFWLSRDAAESPSRIAPLVTECVIPALTRLNQL</sequence>
<dbReference type="SUPFAM" id="SSF55811">
    <property type="entry name" value="Nudix"/>
    <property type="match status" value="1"/>
</dbReference>
<evidence type="ECO:0000259" key="3">
    <source>
        <dbReference type="PROSITE" id="PS51462"/>
    </source>
</evidence>
<evidence type="ECO:0000313" key="4">
    <source>
        <dbReference type="EMBL" id="MBE9076825.1"/>
    </source>
</evidence>
<name>A0A8J7A6I4_9CYAN</name>
<dbReference type="PROSITE" id="PS51462">
    <property type="entry name" value="NUDIX"/>
    <property type="match status" value="1"/>
</dbReference>
<dbReference type="InterPro" id="IPR015797">
    <property type="entry name" value="NUDIX_hydrolase-like_dom_sf"/>
</dbReference>
<comment type="cofactor">
    <cofactor evidence="1">
        <name>Mg(2+)</name>
        <dbReference type="ChEBI" id="CHEBI:18420"/>
    </cofactor>
</comment>
<evidence type="ECO:0000256" key="2">
    <source>
        <dbReference type="ARBA" id="ARBA00022801"/>
    </source>
</evidence>
<dbReference type="Pfam" id="PF00293">
    <property type="entry name" value="NUDIX"/>
    <property type="match status" value="1"/>
</dbReference>
<dbReference type="AlphaFoldDB" id="A0A8J7A6I4"/>
<dbReference type="InterPro" id="IPR000086">
    <property type="entry name" value="NUDIX_hydrolase_dom"/>
</dbReference>
<evidence type="ECO:0000256" key="1">
    <source>
        <dbReference type="ARBA" id="ARBA00001946"/>
    </source>
</evidence>
<keyword evidence="5" id="KW-1185">Reference proteome</keyword>
<comment type="caution">
    <text evidence="4">The sequence shown here is derived from an EMBL/GenBank/DDBJ whole genome shotgun (WGS) entry which is preliminary data.</text>
</comment>
<proteinExistence type="predicted"/>
<dbReference type="RefSeq" id="WP_193905483.1">
    <property type="nucleotide sequence ID" value="NZ_JADEXG010000009.1"/>
</dbReference>
<dbReference type="Gene3D" id="3.90.79.10">
    <property type="entry name" value="Nucleoside Triphosphate Pyrophosphohydrolase"/>
    <property type="match status" value="1"/>
</dbReference>
<dbReference type="GO" id="GO:0016787">
    <property type="term" value="F:hydrolase activity"/>
    <property type="evidence" value="ECO:0007669"/>
    <property type="project" value="UniProtKB-KW"/>
</dbReference>
<dbReference type="EMBL" id="JADEXG010000009">
    <property type="protein sequence ID" value="MBE9076825.1"/>
    <property type="molecule type" value="Genomic_DNA"/>
</dbReference>
<protein>
    <submittedName>
        <fullName evidence="4">NUDIX domain-containing protein</fullName>
    </submittedName>
</protein>
<dbReference type="PANTHER" id="PTHR43046:SF2">
    <property type="entry name" value="8-OXO-DGTP DIPHOSPHATASE-RELATED"/>
    <property type="match status" value="1"/>
</dbReference>
<dbReference type="PROSITE" id="PS00893">
    <property type="entry name" value="NUDIX_BOX"/>
    <property type="match status" value="1"/>
</dbReference>
<feature type="domain" description="Nudix hydrolase" evidence="3">
    <location>
        <begin position="2"/>
        <end position="130"/>
    </location>
</feature>
<gene>
    <name evidence="4" type="ORF">IQ241_05870</name>
</gene>
<keyword evidence="2" id="KW-0378">Hydrolase</keyword>
<evidence type="ECO:0000313" key="5">
    <source>
        <dbReference type="Proteomes" id="UP000636505"/>
    </source>
</evidence>